<gene>
    <name evidence="1" type="ORF">HaLaN_14017</name>
</gene>
<sequence>MVCGLEVTLLVREGVVVASLHPSLML</sequence>
<evidence type="ECO:0000313" key="1">
    <source>
        <dbReference type="EMBL" id="GFH17388.1"/>
    </source>
</evidence>
<protein>
    <submittedName>
        <fullName evidence="1">Uncharacterized protein</fullName>
    </submittedName>
</protein>
<proteinExistence type="predicted"/>
<dbReference type="Proteomes" id="UP000485058">
    <property type="component" value="Unassembled WGS sequence"/>
</dbReference>
<dbReference type="EMBL" id="BLLF01001140">
    <property type="protein sequence ID" value="GFH17388.1"/>
    <property type="molecule type" value="Genomic_DNA"/>
</dbReference>
<dbReference type="AlphaFoldDB" id="A0A699ZES9"/>
<comment type="caution">
    <text evidence="1">The sequence shown here is derived from an EMBL/GenBank/DDBJ whole genome shotgun (WGS) entry which is preliminary data.</text>
</comment>
<accession>A0A699ZES9</accession>
<evidence type="ECO:0000313" key="2">
    <source>
        <dbReference type="Proteomes" id="UP000485058"/>
    </source>
</evidence>
<organism evidence="1 2">
    <name type="scientific">Haematococcus lacustris</name>
    <name type="common">Green alga</name>
    <name type="synonym">Haematococcus pluvialis</name>
    <dbReference type="NCBI Taxonomy" id="44745"/>
    <lineage>
        <taxon>Eukaryota</taxon>
        <taxon>Viridiplantae</taxon>
        <taxon>Chlorophyta</taxon>
        <taxon>core chlorophytes</taxon>
        <taxon>Chlorophyceae</taxon>
        <taxon>CS clade</taxon>
        <taxon>Chlamydomonadales</taxon>
        <taxon>Haematococcaceae</taxon>
        <taxon>Haematococcus</taxon>
    </lineage>
</organism>
<reference evidence="1 2" key="1">
    <citation type="submission" date="2020-02" db="EMBL/GenBank/DDBJ databases">
        <title>Draft genome sequence of Haematococcus lacustris strain NIES-144.</title>
        <authorList>
            <person name="Morimoto D."/>
            <person name="Nakagawa S."/>
            <person name="Yoshida T."/>
            <person name="Sawayama S."/>
        </authorList>
    </citation>
    <scope>NUCLEOTIDE SEQUENCE [LARGE SCALE GENOMIC DNA]</scope>
    <source>
        <strain evidence="1 2">NIES-144</strain>
    </source>
</reference>
<keyword evidence="2" id="KW-1185">Reference proteome</keyword>
<name>A0A699ZES9_HAELA</name>